<dbReference type="InterPro" id="IPR017200">
    <property type="entry name" value="PqqE-like"/>
</dbReference>
<sequence>MTCLTEDRMLRIRELEQVAGYREHLRKHPKLIYLFFELTDRCNMSCLHCGSSCSTGNQMILPVKDIEKVLDETAERYDAGKIMVCLTGGEPMLHPDFYKIANLIQEKGFLWGMTTNGSLIDDAAACALAEAGLGSVSVSLDGFAEDHDFLRNRKGAFEMAVHGIRSLQKCGKYRGILQVTTVVHRKNIGRLEEMYGYLKEMGITHWRLTNMDPIGRAEDHSDLLLDRKGFLTLLSFIREKRFCITDNMEVTFGCAHYLTPQWEKMVRDHYFLCGAGINIAGVLCNGDIYSCFDIERRPELVQGNVKKDNFCDVWENRFHEYRWDRTSSCEMCRNCPESFLCGGDSFHTWDFERNRPGICLKQNVL</sequence>
<dbReference type="CDD" id="cd01335">
    <property type="entry name" value="Radical_SAM"/>
    <property type="match status" value="1"/>
</dbReference>
<name>A0A9D2SMM0_9FIRM</name>
<evidence type="ECO:0000256" key="5">
    <source>
        <dbReference type="ARBA" id="ARBA00023004"/>
    </source>
</evidence>
<dbReference type="Gene3D" id="3.20.20.70">
    <property type="entry name" value="Aldolase class I"/>
    <property type="match status" value="1"/>
</dbReference>
<dbReference type="NCBIfam" id="TIGR04085">
    <property type="entry name" value="rSAM_more_4Fe4S"/>
    <property type="match status" value="1"/>
</dbReference>
<dbReference type="SFLD" id="SFLDG01067">
    <property type="entry name" value="SPASM/twitch_domain_containing"/>
    <property type="match status" value="1"/>
</dbReference>
<dbReference type="InterPro" id="IPR013785">
    <property type="entry name" value="Aldolase_TIM"/>
</dbReference>
<dbReference type="InterPro" id="IPR058240">
    <property type="entry name" value="rSAM_sf"/>
</dbReference>
<dbReference type="PIRSF" id="PIRSF037420">
    <property type="entry name" value="PQQ_syn_pqqE"/>
    <property type="match status" value="1"/>
</dbReference>
<dbReference type="SMART" id="SM00729">
    <property type="entry name" value="Elp3"/>
    <property type="match status" value="1"/>
</dbReference>
<keyword evidence="3" id="KW-0949">S-adenosyl-L-methionine</keyword>
<evidence type="ECO:0000313" key="9">
    <source>
        <dbReference type="Proteomes" id="UP000823849"/>
    </source>
</evidence>
<reference evidence="8" key="1">
    <citation type="journal article" date="2021" name="PeerJ">
        <title>Extensive microbial diversity within the chicken gut microbiome revealed by metagenomics and culture.</title>
        <authorList>
            <person name="Gilroy R."/>
            <person name="Ravi A."/>
            <person name="Getino M."/>
            <person name="Pursley I."/>
            <person name="Horton D.L."/>
            <person name="Alikhan N.F."/>
            <person name="Baker D."/>
            <person name="Gharbi K."/>
            <person name="Hall N."/>
            <person name="Watson M."/>
            <person name="Adriaenssens E.M."/>
            <person name="Foster-Nyarko E."/>
            <person name="Jarju S."/>
            <person name="Secka A."/>
            <person name="Antonio M."/>
            <person name="Oren A."/>
            <person name="Chaudhuri R.R."/>
            <person name="La Ragione R."/>
            <person name="Hildebrand F."/>
            <person name="Pallen M.J."/>
        </authorList>
    </citation>
    <scope>NUCLEOTIDE SEQUENCE</scope>
    <source>
        <strain evidence="8">CHK185-5351</strain>
    </source>
</reference>
<keyword evidence="6" id="KW-0411">Iron-sulfur</keyword>
<reference evidence="8" key="2">
    <citation type="submission" date="2021-04" db="EMBL/GenBank/DDBJ databases">
        <authorList>
            <person name="Gilroy R."/>
        </authorList>
    </citation>
    <scope>NUCLEOTIDE SEQUENCE</scope>
    <source>
        <strain evidence="8">CHK185-5351</strain>
    </source>
</reference>
<dbReference type="PANTHER" id="PTHR11228:SF7">
    <property type="entry name" value="PQQA PEPTIDE CYCLASE"/>
    <property type="match status" value="1"/>
</dbReference>
<dbReference type="Pfam" id="PF04055">
    <property type="entry name" value="Radical_SAM"/>
    <property type="match status" value="1"/>
</dbReference>
<dbReference type="InterPro" id="IPR050377">
    <property type="entry name" value="Radical_SAM_PqqE_MftC-like"/>
</dbReference>
<gene>
    <name evidence="8" type="ORF">H9705_01340</name>
</gene>
<dbReference type="GO" id="GO:0051539">
    <property type="term" value="F:4 iron, 4 sulfur cluster binding"/>
    <property type="evidence" value="ECO:0007669"/>
    <property type="project" value="UniProtKB-KW"/>
</dbReference>
<organism evidence="8 9">
    <name type="scientific">Candidatus Fusicatenibacter intestinigallinarum</name>
    <dbReference type="NCBI Taxonomy" id="2838598"/>
    <lineage>
        <taxon>Bacteria</taxon>
        <taxon>Bacillati</taxon>
        <taxon>Bacillota</taxon>
        <taxon>Clostridia</taxon>
        <taxon>Lachnospirales</taxon>
        <taxon>Lachnospiraceae</taxon>
        <taxon>Fusicatenibacter</taxon>
    </lineage>
</organism>
<evidence type="ECO:0000256" key="4">
    <source>
        <dbReference type="ARBA" id="ARBA00022723"/>
    </source>
</evidence>
<comment type="cofactor">
    <cofactor evidence="1">
        <name>[4Fe-4S] cluster</name>
        <dbReference type="ChEBI" id="CHEBI:49883"/>
    </cofactor>
</comment>
<evidence type="ECO:0000256" key="1">
    <source>
        <dbReference type="ARBA" id="ARBA00001966"/>
    </source>
</evidence>
<keyword evidence="4" id="KW-0479">Metal-binding</keyword>
<dbReference type="Proteomes" id="UP000823849">
    <property type="component" value="Unassembled WGS sequence"/>
</dbReference>
<keyword evidence="5" id="KW-0408">Iron</keyword>
<dbReference type="EMBL" id="DWWU01000006">
    <property type="protein sequence ID" value="HJC14458.1"/>
    <property type="molecule type" value="Genomic_DNA"/>
</dbReference>
<dbReference type="InterPro" id="IPR023885">
    <property type="entry name" value="4Fe4S-binding_SPASM_dom"/>
</dbReference>
<dbReference type="InterPro" id="IPR007197">
    <property type="entry name" value="rSAM"/>
</dbReference>
<evidence type="ECO:0000313" key="8">
    <source>
        <dbReference type="EMBL" id="HJC14458.1"/>
    </source>
</evidence>
<dbReference type="SUPFAM" id="SSF102114">
    <property type="entry name" value="Radical SAM enzymes"/>
    <property type="match status" value="1"/>
</dbReference>
<proteinExistence type="predicted"/>
<dbReference type="SFLD" id="SFLDG01386">
    <property type="entry name" value="main_SPASM_domain-containing"/>
    <property type="match status" value="1"/>
</dbReference>
<evidence type="ECO:0000256" key="2">
    <source>
        <dbReference type="ARBA" id="ARBA00022485"/>
    </source>
</evidence>
<feature type="domain" description="Radical SAM core" evidence="7">
    <location>
        <begin position="28"/>
        <end position="243"/>
    </location>
</feature>
<comment type="caution">
    <text evidence="8">The sequence shown here is derived from an EMBL/GenBank/DDBJ whole genome shotgun (WGS) entry which is preliminary data.</text>
</comment>
<dbReference type="AlphaFoldDB" id="A0A9D2SMM0"/>
<dbReference type="Pfam" id="PF13186">
    <property type="entry name" value="SPASM"/>
    <property type="match status" value="1"/>
</dbReference>
<evidence type="ECO:0000256" key="6">
    <source>
        <dbReference type="ARBA" id="ARBA00023014"/>
    </source>
</evidence>
<accession>A0A9D2SMM0</accession>
<dbReference type="PROSITE" id="PS51918">
    <property type="entry name" value="RADICAL_SAM"/>
    <property type="match status" value="1"/>
</dbReference>
<evidence type="ECO:0000256" key="3">
    <source>
        <dbReference type="ARBA" id="ARBA00022691"/>
    </source>
</evidence>
<keyword evidence="2" id="KW-0004">4Fe-4S</keyword>
<dbReference type="SFLD" id="SFLDS00029">
    <property type="entry name" value="Radical_SAM"/>
    <property type="match status" value="1"/>
</dbReference>
<dbReference type="GO" id="GO:0003824">
    <property type="term" value="F:catalytic activity"/>
    <property type="evidence" value="ECO:0007669"/>
    <property type="project" value="InterPro"/>
</dbReference>
<dbReference type="PANTHER" id="PTHR11228">
    <property type="entry name" value="RADICAL SAM DOMAIN PROTEIN"/>
    <property type="match status" value="1"/>
</dbReference>
<dbReference type="GO" id="GO:0046872">
    <property type="term" value="F:metal ion binding"/>
    <property type="evidence" value="ECO:0007669"/>
    <property type="project" value="UniProtKB-KW"/>
</dbReference>
<dbReference type="InterPro" id="IPR006638">
    <property type="entry name" value="Elp3/MiaA/NifB-like_rSAM"/>
</dbReference>
<protein>
    <submittedName>
        <fullName evidence="8">Radical SAM protein</fullName>
    </submittedName>
</protein>
<evidence type="ECO:0000259" key="7">
    <source>
        <dbReference type="PROSITE" id="PS51918"/>
    </source>
</evidence>